<evidence type="ECO:0000256" key="1">
    <source>
        <dbReference type="SAM" id="MobiDB-lite"/>
    </source>
</evidence>
<dbReference type="EMBL" id="FQNF01000046">
    <property type="protein sequence ID" value="SGZ40326.1"/>
    <property type="molecule type" value="Genomic_DNA"/>
</dbReference>
<dbReference type="OrthoDB" id="2959108at2759"/>
<dbReference type="Proteomes" id="UP000183365">
    <property type="component" value="Unassembled WGS sequence"/>
</dbReference>
<dbReference type="GO" id="GO:0005737">
    <property type="term" value="C:cytoplasm"/>
    <property type="evidence" value="ECO:0007669"/>
    <property type="project" value="TreeGrafter"/>
</dbReference>
<dbReference type="PANTHER" id="PTHR11081:SF72">
    <property type="entry name" value="HOLLIDAY JUNCTION RESOLVASE YEN1"/>
    <property type="match status" value="1"/>
</dbReference>
<gene>
    <name evidence="3" type="ORF">HGUI_02526</name>
</gene>
<dbReference type="InterPro" id="IPR029060">
    <property type="entry name" value="PIN-like_dom_sf"/>
</dbReference>
<dbReference type="Pfam" id="PF00867">
    <property type="entry name" value="XPG_I"/>
    <property type="match status" value="1"/>
</dbReference>
<dbReference type="Gene3D" id="3.40.50.1010">
    <property type="entry name" value="5'-nuclease"/>
    <property type="match status" value="1"/>
</dbReference>
<dbReference type="AlphaFoldDB" id="A0A1L0FL89"/>
<keyword evidence="4" id="KW-1185">Reference proteome</keyword>
<dbReference type="PANTHER" id="PTHR11081">
    <property type="entry name" value="FLAP ENDONUCLEASE FAMILY MEMBER"/>
    <property type="match status" value="1"/>
</dbReference>
<evidence type="ECO:0000313" key="4">
    <source>
        <dbReference type="Proteomes" id="UP000183365"/>
    </source>
</evidence>
<name>A0A1L0FL89_9ASCO</name>
<dbReference type="GO" id="GO:0008409">
    <property type="term" value="F:5'-3' exonuclease activity"/>
    <property type="evidence" value="ECO:0007669"/>
    <property type="project" value="TreeGrafter"/>
</dbReference>
<dbReference type="InterPro" id="IPR006086">
    <property type="entry name" value="XPG-I_dom"/>
</dbReference>
<organism evidence="3 4">
    <name type="scientific">Hanseniaspora guilliermondii</name>
    <dbReference type="NCBI Taxonomy" id="56406"/>
    <lineage>
        <taxon>Eukaryota</taxon>
        <taxon>Fungi</taxon>
        <taxon>Dikarya</taxon>
        <taxon>Ascomycota</taxon>
        <taxon>Saccharomycotina</taxon>
        <taxon>Saccharomycetes</taxon>
        <taxon>Saccharomycodales</taxon>
        <taxon>Saccharomycodaceae</taxon>
        <taxon>Hanseniaspora</taxon>
    </lineage>
</organism>
<proteinExistence type="predicted"/>
<sequence>MGVVNLFQLFEGRSETAIEKLHEKTLAIEITTTIFKASKAHPETSIEYQTLIFNQIFNLKMACKNIIVVFDGKFIPPKKRNIDSPQKKGSRLMDPTLERMISDQHRLECGQQLFKYGCQKSYEEKRKVPGIDYTLKILDILNIKYIFNCSDGEVACSHLNRYGIADVVCSEDADNLFLGAKNIMRMYQTLKTGGRYADRKFSYECVSPDTTKNEIPPIFLVWVLIQGGDFHYGIGDVGFKTISKLLKIKRFVEISKKLKNLNPNYTFDTEYARWVRELKDFFKDYANNKITIDKTNKEESEVHTALLRVSKNIIKSNKFPDANEAIKYIFPLAVDVKALNIKFDDMINESTLYNNIHDMRFFLQIFTKDVLLSLGVVREMKSQIAKKPSEEWSKLFKIVKEYPCEDNMPAGYQIRYKNFFIPNLIEEDLRLQPEHSRGRTFLPPLEGSEMYLPLKEAARTRLSRENGEKESTYDNKNKQSATSLLKKEYPYSITLTRDRVWDELWDMVEYWGMMNYLESEEKKSSPRKKRKIDVYESPKKSAKNHSLLDMPKSPIKLKMKQKENNEQVHLELDFDSTGEIMNMDAEKNIIDLTNKSDSLILINDESQIEEIVLSSD</sequence>
<dbReference type="GO" id="GO:0005634">
    <property type="term" value="C:nucleus"/>
    <property type="evidence" value="ECO:0007669"/>
    <property type="project" value="TreeGrafter"/>
</dbReference>
<feature type="region of interest" description="Disordered" evidence="1">
    <location>
        <begin position="522"/>
        <end position="549"/>
    </location>
</feature>
<dbReference type="VEuPathDB" id="FungiDB:HGUI_02526"/>
<feature type="domain" description="XPG-I" evidence="2">
    <location>
        <begin position="142"/>
        <end position="207"/>
    </location>
</feature>
<evidence type="ECO:0000259" key="2">
    <source>
        <dbReference type="Pfam" id="PF00867"/>
    </source>
</evidence>
<protein>
    <recommendedName>
        <fullName evidence="2">XPG-I domain-containing protein</fullName>
    </recommendedName>
</protein>
<dbReference type="PRINTS" id="PR00853">
    <property type="entry name" value="XPGRADSUPER"/>
</dbReference>
<dbReference type="InterPro" id="IPR006084">
    <property type="entry name" value="XPG/Rad2"/>
</dbReference>
<dbReference type="SUPFAM" id="SSF88723">
    <property type="entry name" value="PIN domain-like"/>
    <property type="match status" value="1"/>
</dbReference>
<dbReference type="GO" id="GO:0006974">
    <property type="term" value="P:DNA damage response"/>
    <property type="evidence" value="ECO:0007669"/>
    <property type="project" value="UniProtKB-ARBA"/>
</dbReference>
<evidence type="ECO:0000313" key="3">
    <source>
        <dbReference type="EMBL" id="SGZ40326.1"/>
    </source>
</evidence>
<reference evidence="4" key="1">
    <citation type="submission" date="2016-11" db="EMBL/GenBank/DDBJ databases">
        <authorList>
            <person name="Guldener U."/>
        </authorList>
    </citation>
    <scope>NUCLEOTIDE SEQUENCE [LARGE SCALE GENOMIC DNA]</scope>
</reference>
<dbReference type="GO" id="GO:0017108">
    <property type="term" value="F:5'-flap endonuclease activity"/>
    <property type="evidence" value="ECO:0007669"/>
    <property type="project" value="TreeGrafter"/>
</dbReference>
<accession>A0A1L0FL89</accession>